<dbReference type="InterPro" id="IPR000802">
    <property type="entry name" value="Arsenical_pump_ArsB"/>
</dbReference>
<feature type="transmembrane region" description="Helical" evidence="9">
    <location>
        <begin position="287"/>
        <end position="320"/>
    </location>
</feature>
<dbReference type="OrthoDB" id="442352at2759"/>
<dbReference type="Pfam" id="PF03600">
    <property type="entry name" value="CitMHS"/>
    <property type="match status" value="1"/>
</dbReference>
<evidence type="ECO:0000256" key="6">
    <source>
        <dbReference type="ARBA" id="ARBA00022989"/>
    </source>
</evidence>
<evidence type="ECO:0000256" key="4">
    <source>
        <dbReference type="ARBA" id="ARBA00022475"/>
    </source>
</evidence>
<feature type="domain" description="Citrate transporter-like" evidence="10">
    <location>
        <begin position="77"/>
        <end position="321"/>
    </location>
</feature>
<organism evidence="11 12">
    <name type="scientific">Trametes coccinea (strain BRFM310)</name>
    <name type="common">Pycnoporus coccineus</name>
    <dbReference type="NCBI Taxonomy" id="1353009"/>
    <lineage>
        <taxon>Eukaryota</taxon>
        <taxon>Fungi</taxon>
        <taxon>Dikarya</taxon>
        <taxon>Basidiomycota</taxon>
        <taxon>Agaricomycotina</taxon>
        <taxon>Agaricomycetes</taxon>
        <taxon>Polyporales</taxon>
        <taxon>Polyporaceae</taxon>
        <taxon>Trametes</taxon>
    </lineage>
</organism>
<name>A0A1Y2ID78_TRAC3</name>
<keyword evidence="4" id="KW-1003">Cell membrane</keyword>
<evidence type="ECO:0000256" key="9">
    <source>
        <dbReference type="SAM" id="Phobius"/>
    </source>
</evidence>
<evidence type="ECO:0000313" key="12">
    <source>
        <dbReference type="Proteomes" id="UP000193067"/>
    </source>
</evidence>
<keyword evidence="3" id="KW-0813">Transport</keyword>
<evidence type="ECO:0000256" key="8">
    <source>
        <dbReference type="SAM" id="MobiDB-lite"/>
    </source>
</evidence>
<reference evidence="11 12" key="1">
    <citation type="journal article" date="2015" name="Biotechnol. Biofuels">
        <title>Enhanced degradation of softwood versus hardwood by the white-rot fungus Pycnoporus coccineus.</title>
        <authorList>
            <person name="Couturier M."/>
            <person name="Navarro D."/>
            <person name="Chevret D."/>
            <person name="Henrissat B."/>
            <person name="Piumi F."/>
            <person name="Ruiz-Duenas F.J."/>
            <person name="Martinez A.T."/>
            <person name="Grigoriev I.V."/>
            <person name="Riley R."/>
            <person name="Lipzen A."/>
            <person name="Berrin J.G."/>
            <person name="Master E.R."/>
            <person name="Rosso M.N."/>
        </authorList>
    </citation>
    <scope>NUCLEOTIDE SEQUENCE [LARGE SCALE GENOMIC DNA]</scope>
    <source>
        <strain evidence="11 12">BRFM310</strain>
    </source>
</reference>
<dbReference type="Pfam" id="PF02040">
    <property type="entry name" value="ArsB"/>
    <property type="match status" value="1"/>
</dbReference>
<dbReference type="PANTHER" id="PTHR43302">
    <property type="entry name" value="TRANSPORTER ARSB-RELATED"/>
    <property type="match status" value="1"/>
</dbReference>
<dbReference type="AlphaFoldDB" id="A0A1Y2ID78"/>
<dbReference type="GO" id="GO:0015105">
    <property type="term" value="F:arsenite transmembrane transporter activity"/>
    <property type="evidence" value="ECO:0007669"/>
    <property type="project" value="InterPro"/>
</dbReference>
<keyword evidence="7 9" id="KW-0472">Membrane</keyword>
<feature type="transmembrane region" description="Helical" evidence="9">
    <location>
        <begin position="530"/>
        <end position="553"/>
    </location>
</feature>
<feature type="transmembrane region" description="Helical" evidence="9">
    <location>
        <begin position="227"/>
        <end position="254"/>
    </location>
</feature>
<feature type="transmembrane region" description="Helical" evidence="9">
    <location>
        <begin position="151"/>
        <end position="173"/>
    </location>
</feature>
<evidence type="ECO:0000259" key="10">
    <source>
        <dbReference type="Pfam" id="PF03600"/>
    </source>
</evidence>
<dbReference type="Proteomes" id="UP000193067">
    <property type="component" value="Unassembled WGS sequence"/>
</dbReference>
<evidence type="ECO:0000256" key="5">
    <source>
        <dbReference type="ARBA" id="ARBA00022692"/>
    </source>
</evidence>
<dbReference type="EMBL" id="KZ084138">
    <property type="protein sequence ID" value="OSC98422.1"/>
    <property type="molecule type" value="Genomic_DNA"/>
</dbReference>
<dbReference type="PANTHER" id="PTHR43302:SF5">
    <property type="entry name" value="TRANSPORTER ARSB-RELATED"/>
    <property type="match status" value="1"/>
</dbReference>
<keyword evidence="6 9" id="KW-1133">Transmembrane helix</keyword>
<dbReference type="GO" id="GO:0005886">
    <property type="term" value="C:plasma membrane"/>
    <property type="evidence" value="ECO:0007669"/>
    <property type="project" value="UniProtKB-SubCell"/>
</dbReference>
<evidence type="ECO:0000313" key="11">
    <source>
        <dbReference type="EMBL" id="OSC98422.1"/>
    </source>
</evidence>
<comment type="subcellular location">
    <subcellularLocation>
        <location evidence="1">Cell membrane</location>
        <topology evidence="1">Multi-pass membrane protein</topology>
    </subcellularLocation>
</comment>
<evidence type="ECO:0000256" key="7">
    <source>
        <dbReference type="ARBA" id="ARBA00023136"/>
    </source>
</evidence>
<comment type="similarity">
    <text evidence="2">Belongs to the CitM (TC 2.A.11) transporter family.</text>
</comment>
<evidence type="ECO:0000256" key="2">
    <source>
        <dbReference type="ARBA" id="ARBA00009843"/>
    </source>
</evidence>
<feature type="transmembrane region" description="Helical" evidence="9">
    <location>
        <begin position="15"/>
        <end position="35"/>
    </location>
</feature>
<feature type="transmembrane region" description="Helical" evidence="9">
    <location>
        <begin position="573"/>
        <end position="598"/>
    </location>
</feature>
<keyword evidence="5 9" id="KW-0812">Transmembrane</keyword>
<evidence type="ECO:0000256" key="1">
    <source>
        <dbReference type="ARBA" id="ARBA00004651"/>
    </source>
</evidence>
<feature type="transmembrane region" description="Helical" evidence="9">
    <location>
        <begin position="484"/>
        <end position="509"/>
    </location>
</feature>
<sequence>MAQVQPTSNQSVGTWPAILTIVLFFLSNIAVIFPLRLPVPFSISRAIRHALVSARVLPENPDEPQAAKRTYLHFNFITVPLISVLILLAAGVFDAGTLRDGIVGTGGVRPLNIMGLFISLAYISISLDATGLFRFLAFWVASRGGSSGRRLFTYLYVFFLLCGVIVGNDPVVLLGTPFLAYFTRVAGITPPTAWIFSQFAAANMASVVLVSANLTNLVLSEAFSLSFLAYAAHVVLPFLAAAVCVFPVLLFGLFRSPTLVPRRIDIGLDPNEVRATLVDRKGAIFGSALLVATLGVLVGVSTIGVPVWTVTVPPAVIMLLRDTYYDWSRRHLRTHPRSPTPSESPSPTIASGDIPLENVVSQKTAASLELREVHAPGTAPHDRIHGPPRTPSPHAAQSPRARKATPPPPRRGPALVPRLQAVHARVTATFPTVTYVAARLPVALLPFAFLMFILVQGLAAQGWVQVFARWWEAWVRRTGTLGAIGGMGFLSCMLCNFCGTNIGATILLARVLQVWIASGSSTENPQTHDGAIYALAVGSNFGAPTLTFSASLAGLLWRQILLQKGIQVRNSQFLIVNLPISFVAMLAASVVLVGQVYVEHPR</sequence>
<protein>
    <recommendedName>
        <fullName evidence="10">Citrate transporter-like domain-containing protein</fullName>
    </recommendedName>
</protein>
<dbReference type="STRING" id="1353009.A0A1Y2ID78"/>
<keyword evidence="12" id="KW-1185">Reference proteome</keyword>
<proteinExistence type="inferred from homology"/>
<feature type="transmembrane region" description="Helical" evidence="9">
    <location>
        <begin position="113"/>
        <end position="139"/>
    </location>
</feature>
<feature type="region of interest" description="Disordered" evidence="8">
    <location>
        <begin position="377"/>
        <end position="414"/>
    </location>
</feature>
<feature type="region of interest" description="Disordered" evidence="8">
    <location>
        <begin position="333"/>
        <end position="355"/>
    </location>
</feature>
<feature type="transmembrane region" description="Helical" evidence="9">
    <location>
        <begin position="74"/>
        <end position="93"/>
    </location>
</feature>
<feature type="transmembrane region" description="Helical" evidence="9">
    <location>
        <begin position="442"/>
        <end position="464"/>
    </location>
</feature>
<evidence type="ECO:0000256" key="3">
    <source>
        <dbReference type="ARBA" id="ARBA00022448"/>
    </source>
</evidence>
<dbReference type="InterPro" id="IPR004680">
    <property type="entry name" value="Cit_transptr-like_dom"/>
</dbReference>
<accession>A0A1Y2ID78</accession>
<gene>
    <name evidence="11" type="ORF">PYCCODRAFT_999447</name>
</gene>